<dbReference type="AlphaFoldDB" id="A0A9P6I4Q3"/>
<comment type="caution">
    <text evidence="3">The sequence shown here is derived from an EMBL/GenBank/DDBJ whole genome shotgun (WGS) entry which is preliminary data.</text>
</comment>
<feature type="compositionally biased region" description="Low complexity" evidence="2">
    <location>
        <begin position="502"/>
        <end position="524"/>
    </location>
</feature>
<feature type="compositionally biased region" description="Low complexity" evidence="2">
    <location>
        <begin position="262"/>
        <end position="297"/>
    </location>
</feature>
<feature type="compositionally biased region" description="Polar residues" evidence="2">
    <location>
        <begin position="598"/>
        <end position="610"/>
    </location>
</feature>
<feature type="compositionally biased region" description="Low complexity" evidence="2">
    <location>
        <begin position="566"/>
        <end position="578"/>
    </location>
</feature>
<feature type="compositionally biased region" description="Polar residues" evidence="2">
    <location>
        <begin position="426"/>
        <end position="436"/>
    </location>
</feature>
<feature type="compositionally biased region" description="Low complexity" evidence="2">
    <location>
        <begin position="120"/>
        <end position="136"/>
    </location>
</feature>
<feature type="compositionally biased region" description="Polar residues" evidence="2">
    <location>
        <begin position="376"/>
        <end position="392"/>
    </location>
</feature>
<name>A0A9P6I4Q3_9PEZI</name>
<dbReference type="OrthoDB" id="2555519at2759"/>
<keyword evidence="1" id="KW-0175">Coiled coil</keyword>
<dbReference type="GeneID" id="62161535"/>
<feature type="compositionally biased region" description="Low complexity" evidence="2">
    <location>
        <begin position="148"/>
        <end position="215"/>
    </location>
</feature>
<accession>A0A9P6I4Q3</accession>
<organism evidence="3 4">
    <name type="scientific">Colletotrichum karsti</name>
    <dbReference type="NCBI Taxonomy" id="1095194"/>
    <lineage>
        <taxon>Eukaryota</taxon>
        <taxon>Fungi</taxon>
        <taxon>Dikarya</taxon>
        <taxon>Ascomycota</taxon>
        <taxon>Pezizomycotina</taxon>
        <taxon>Sordariomycetes</taxon>
        <taxon>Hypocreomycetidae</taxon>
        <taxon>Glomerellales</taxon>
        <taxon>Glomerellaceae</taxon>
        <taxon>Colletotrichum</taxon>
        <taxon>Colletotrichum boninense species complex</taxon>
    </lineage>
</organism>
<evidence type="ECO:0000256" key="1">
    <source>
        <dbReference type="SAM" id="Coils"/>
    </source>
</evidence>
<gene>
    <name evidence="3" type="ORF">CkaCkLH20_05743</name>
</gene>
<feature type="coiled-coil region" evidence="1">
    <location>
        <begin position="738"/>
        <end position="772"/>
    </location>
</feature>
<proteinExistence type="predicted"/>
<sequence>MRSLTSANTPPGCNNLSTPSEDLQQGHQRKPDSSRFNKNIRPSSLSPATHRNPATTPTPSPLAGRAASSLSTRTSNNKAGSPLRPDSPAANRKPTVAQLRARTTNNNPASTPTKARTTRTQNTSANTNTGTGTGTVQKKTVAVTATATATAAAAAAAATGPPTSSAPATGPRRITATTTTIGSGATKTSSSSSTAAATTTSNTTSNTANPETTSSNPPPSPTTAANTTTTTTRSSSSRRLQPALSPDLRTPLRNRDQNVLNPSRPAPAARAKPSPTPSPTSSTPASSSASASASSTPTMPPYDKGGSTTSRQPGMPSLTAKGISRAPLTPKVAAKPSPAVTPSGRRPNNNTHNPTLHANAGGARDDVTSAAPMLGSKNNITPRSGSRQSRVDSNNSTPNGTPNPDRNSDWDHQPTFQTEPVRRQVVTFSPAPSTINGRHDAADSKFFYASDAKSSAPAPAPQPKPKTKPPALAAPQRGSTFMYANGSAVERNRPTSPGLGFTPMLAPSLTPSTTPSQSPQLGSTAEPPQSKFFYANGAPNLAPGFRPSSAASGVGSIAGETRKPARLSAGSASALSMAQRPMSPNRPAQPPTSAPLVKSNSQPNPRAQMTSPPPLAPSIHKRKVSVDAVSQVASHVGSRPPSQMGSDAASTDAMIMSRFMASQSPTPSEMPSPTMSSFFPNQPITIASILQAADELSESESEEEDESKDLEELHSPTKSTHGDPLNDMVVNARRERKVQDLEITNASLEAINRSLERQLKKQSAELRRYKRLSRSGRLSVPEAPPSRVPSESATGGLGIENLDLSDLSEEDEAEGGLENLDDSMFESSELSETDSAESPDADPDRDARRRERDEKRLQLDLTKHRELLVDSQKINQSIKRCLNWSEELIKEGKKALEYSIRPMDVELPPRVLQPLYLREDNEEEGRKDDASSAPSSPLDSPKSLTPPLWSKEPQDRDSGIELRGDSADGG</sequence>
<reference evidence="3" key="2">
    <citation type="submission" date="2020-11" db="EMBL/GenBank/DDBJ databases">
        <title>Whole genome sequencing of Colletotrichum sp.</title>
        <authorList>
            <person name="Li H."/>
        </authorList>
    </citation>
    <scope>NUCLEOTIDE SEQUENCE</scope>
    <source>
        <strain evidence="3">CkLH20</strain>
    </source>
</reference>
<dbReference type="PANTHER" id="PTHR38701">
    <property type="entry name" value="CHROMOSOME 8, WHOLE GENOME SHOTGUN SEQUENCE"/>
    <property type="match status" value="1"/>
</dbReference>
<feature type="compositionally biased region" description="Polar residues" evidence="2">
    <location>
        <begin position="68"/>
        <end position="79"/>
    </location>
</feature>
<reference evidence="3" key="1">
    <citation type="submission" date="2020-03" db="EMBL/GenBank/DDBJ databases">
        <authorList>
            <person name="He L."/>
        </authorList>
    </citation>
    <scope>NUCLEOTIDE SEQUENCE</scope>
    <source>
        <strain evidence="3">CkLH20</strain>
    </source>
</reference>
<feature type="compositionally biased region" description="Acidic residues" evidence="2">
    <location>
        <begin position="806"/>
        <end position="841"/>
    </location>
</feature>
<feature type="compositionally biased region" description="Basic and acidic residues" evidence="2">
    <location>
        <begin position="842"/>
        <end position="857"/>
    </location>
</feature>
<feature type="region of interest" description="Disordered" evidence="2">
    <location>
        <begin position="693"/>
        <end position="727"/>
    </location>
</feature>
<evidence type="ECO:0000313" key="3">
    <source>
        <dbReference type="EMBL" id="KAF9876897.1"/>
    </source>
</evidence>
<feature type="compositionally biased region" description="Low complexity" evidence="2">
    <location>
        <begin position="931"/>
        <end position="948"/>
    </location>
</feature>
<protein>
    <submittedName>
        <fullName evidence="3">Uncharacterized protein</fullName>
    </submittedName>
</protein>
<dbReference type="Proteomes" id="UP000781932">
    <property type="component" value="Unassembled WGS sequence"/>
</dbReference>
<feature type="compositionally biased region" description="Acidic residues" evidence="2">
    <location>
        <begin position="695"/>
        <end position="709"/>
    </location>
</feature>
<feature type="region of interest" description="Disordered" evidence="2">
    <location>
        <begin position="912"/>
        <end position="970"/>
    </location>
</feature>
<feature type="compositionally biased region" description="Polar residues" evidence="2">
    <location>
        <begin position="1"/>
        <end position="26"/>
    </location>
</feature>
<feature type="region of interest" description="Disordered" evidence="2">
    <location>
        <begin position="561"/>
        <end position="648"/>
    </location>
</feature>
<dbReference type="PANTHER" id="PTHR38701:SF1">
    <property type="entry name" value="UP-REGULATED DURING SEPTATION PROTEIN 1 DOMAIN-CONTAINING PROTEIN"/>
    <property type="match status" value="1"/>
</dbReference>
<dbReference type="RefSeq" id="XP_038746358.1">
    <property type="nucleotide sequence ID" value="XM_038888461.1"/>
</dbReference>
<keyword evidence="4" id="KW-1185">Reference proteome</keyword>
<evidence type="ECO:0000256" key="2">
    <source>
        <dbReference type="SAM" id="MobiDB-lite"/>
    </source>
</evidence>
<feature type="region of interest" description="Disordered" evidence="2">
    <location>
        <begin position="148"/>
        <end position="538"/>
    </location>
</feature>
<feature type="compositionally biased region" description="Low complexity" evidence="2">
    <location>
        <begin position="222"/>
        <end position="239"/>
    </location>
</feature>
<feature type="compositionally biased region" description="Polar residues" evidence="2">
    <location>
        <begin position="346"/>
        <end position="356"/>
    </location>
</feature>
<feature type="region of interest" description="Disordered" evidence="2">
    <location>
        <begin position="775"/>
        <end position="857"/>
    </location>
</feature>
<feature type="region of interest" description="Disordered" evidence="2">
    <location>
        <begin position="1"/>
        <end position="136"/>
    </location>
</feature>
<feature type="compositionally biased region" description="Low complexity" evidence="2">
    <location>
        <begin position="393"/>
        <end position="404"/>
    </location>
</feature>
<evidence type="ECO:0000313" key="4">
    <source>
        <dbReference type="Proteomes" id="UP000781932"/>
    </source>
</evidence>
<feature type="compositionally biased region" description="Polar residues" evidence="2">
    <location>
        <begin position="101"/>
        <end position="119"/>
    </location>
</feature>
<dbReference type="EMBL" id="JAATWM020000016">
    <property type="protein sequence ID" value="KAF9876897.1"/>
    <property type="molecule type" value="Genomic_DNA"/>
</dbReference>
<feature type="compositionally biased region" description="Basic and acidic residues" evidence="2">
    <location>
        <begin position="952"/>
        <end position="970"/>
    </location>
</feature>
<feature type="compositionally biased region" description="Polar residues" evidence="2">
    <location>
        <begin position="36"/>
        <end position="57"/>
    </location>
</feature>